<accession>A0A1D2VQ31</accession>
<organism evidence="1 2">
    <name type="scientific">Ascoidea rubescens DSM 1968</name>
    <dbReference type="NCBI Taxonomy" id="1344418"/>
    <lineage>
        <taxon>Eukaryota</taxon>
        <taxon>Fungi</taxon>
        <taxon>Dikarya</taxon>
        <taxon>Ascomycota</taxon>
        <taxon>Saccharomycotina</taxon>
        <taxon>Saccharomycetes</taxon>
        <taxon>Ascoideaceae</taxon>
        <taxon>Ascoidea</taxon>
    </lineage>
</organism>
<name>A0A1D2VQ31_9ASCO</name>
<protein>
    <submittedName>
        <fullName evidence="1">Uncharacterized protein</fullName>
    </submittedName>
</protein>
<dbReference type="InParanoid" id="A0A1D2VQ31"/>
<gene>
    <name evidence="1" type="ORF">ASCRUDRAFT_98170</name>
</gene>
<evidence type="ECO:0000313" key="1">
    <source>
        <dbReference type="EMBL" id="ODV63706.1"/>
    </source>
</evidence>
<evidence type="ECO:0000313" key="2">
    <source>
        <dbReference type="Proteomes" id="UP000095038"/>
    </source>
</evidence>
<dbReference type="EMBL" id="KV454475">
    <property type="protein sequence ID" value="ODV63706.1"/>
    <property type="molecule type" value="Genomic_DNA"/>
</dbReference>
<dbReference type="RefSeq" id="XP_020050013.1">
    <property type="nucleotide sequence ID" value="XM_020195253.1"/>
</dbReference>
<keyword evidence="2" id="KW-1185">Reference proteome</keyword>
<dbReference type="Proteomes" id="UP000095038">
    <property type="component" value="Unassembled WGS sequence"/>
</dbReference>
<proteinExistence type="predicted"/>
<dbReference type="GeneID" id="30968889"/>
<reference evidence="2" key="1">
    <citation type="submission" date="2016-05" db="EMBL/GenBank/DDBJ databases">
        <title>Comparative genomics of biotechnologically important yeasts.</title>
        <authorList>
            <consortium name="DOE Joint Genome Institute"/>
            <person name="Riley R."/>
            <person name="Haridas S."/>
            <person name="Wolfe K.H."/>
            <person name="Lopes M.R."/>
            <person name="Hittinger C.T."/>
            <person name="Goker M."/>
            <person name="Salamov A."/>
            <person name="Wisecaver J."/>
            <person name="Long T.M."/>
            <person name="Aerts A.L."/>
            <person name="Barry K."/>
            <person name="Choi C."/>
            <person name="Clum A."/>
            <person name="Coughlan A.Y."/>
            <person name="Deshpande S."/>
            <person name="Douglass A.P."/>
            <person name="Hanson S.J."/>
            <person name="Klenk H.-P."/>
            <person name="Labutti K."/>
            <person name="Lapidus A."/>
            <person name="Lindquist E."/>
            <person name="Lipzen A."/>
            <person name="Meier-Kolthoff J.P."/>
            <person name="Ohm R.A."/>
            <person name="Otillar R.P."/>
            <person name="Pangilinan J."/>
            <person name="Peng Y."/>
            <person name="Rokas A."/>
            <person name="Rosa C.A."/>
            <person name="Scheuner C."/>
            <person name="Sibirny A.A."/>
            <person name="Slot J.C."/>
            <person name="Stielow J.B."/>
            <person name="Sun H."/>
            <person name="Kurtzman C.P."/>
            <person name="Blackwell M."/>
            <person name="Grigoriev I.V."/>
            <person name="Jeffries T.W."/>
        </authorList>
    </citation>
    <scope>NUCLEOTIDE SEQUENCE [LARGE SCALE GENOMIC DNA]</scope>
    <source>
        <strain evidence="2">DSM 1968</strain>
    </source>
</reference>
<dbReference type="AlphaFoldDB" id="A0A1D2VQ31"/>
<sequence length="66" mass="8153">MFNFILIHFEIRIHFLLVKGPKNEVKKNKKREKNNQFEPTLWVYAIVRFCDFIYCGMHLKAYLYRV</sequence>